<dbReference type="InterPro" id="IPR037151">
    <property type="entry name" value="AlkB-like_sf"/>
</dbReference>
<evidence type="ECO:0000256" key="5">
    <source>
        <dbReference type="ARBA" id="ARBA00022763"/>
    </source>
</evidence>
<comment type="catalytic activity">
    <reaction evidence="18">
        <text>a 3,N(4)-etheno-2'-deoxycytidine in single-stranded DNA + 2-oxoglutarate + O2 + H2O = a 2'-deoxycytidine in single-stranded DNA + glyoxal + succinate + CO2</text>
        <dbReference type="Rhea" id="RHEA:70471"/>
        <dbReference type="Rhea" id="RHEA-COMP:12846"/>
        <dbReference type="Rhea" id="RHEA-COMP:17906"/>
        <dbReference type="ChEBI" id="CHEBI:15377"/>
        <dbReference type="ChEBI" id="CHEBI:15379"/>
        <dbReference type="ChEBI" id="CHEBI:16526"/>
        <dbReference type="ChEBI" id="CHEBI:16810"/>
        <dbReference type="ChEBI" id="CHEBI:30031"/>
        <dbReference type="ChEBI" id="CHEBI:34779"/>
        <dbReference type="ChEBI" id="CHEBI:85452"/>
        <dbReference type="ChEBI" id="CHEBI:189585"/>
    </reaction>
    <physiologicalReaction direction="left-to-right" evidence="18">
        <dbReference type="Rhea" id="RHEA:70472"/>
    </physiologicalReaction>
</comment>
<comment type="catalytic activity">
    <reaction evidence="13">
        <text>an N(3)-methyl-2'-deoxycytidine in single-stranded DNA + 2-oxoglutarate + O2 = a 2'-deoxycytidine in single-stranded DNA + formaldehyde + succinate + CO2 + H(+)</text>
        <dbReference type="Rhea" id="RHEA:70435"/>
        <dbReference type="Rhea" id="RHEA-COMP:12846"/>
        <dbReference type="Rhea" id="RHEA-COMP:17894"/>
        <dbReference type="ChEBI" id="CHEBI:15378"/>
        <dbReference type="ChEBI" id="CHEBI:15379"/>
        <dbReference type="ChEBI" id="CHEBI:16526"/>
        <dbReference type="ChEBI" id="CHEBI:16810"/>
        <dbReference type="ChEBI" id="CHEBI:16842"/>
        <dbReference type="ChEBI" id="CHEBI:30031"/>
        <dbReference type="ChEBI" id="CHEBI:85452"/>
        <dbReference type="ChEBI" id="CHEBI:139075"/>
    </reaction>
    <physiologicalReaction direction="left-to-right" evidence="13">
        <dbReference type="Rhea" id="RHEA:70436"/>
    </physiologicalReaction>
</comment>
<accession>A0A1B6CYH9</accession>
<evidence type="ECO:0000256" key="13">
    <source>
        <dbReference type="ARBA" id="ARBA00051165"/>
    </source>
</evidence>
<comment type="catalytic activity">
    <reaction evidence="14">
        <text>a 1,N(6)-etheno-2'-deoxyadenosine in single-stranded DNA + 2-oxoglutarate + O2 + H2O = a 2'-deoxyadenosine in single-stranded DNA + glyoxal + succinate + CO2</text>
        <dbReference type="Rhea" id="RHEA:70459"/>
        <dbReference type="Rhea" id="RHEA-COMP:17896"/>
        <dbReference type="Rhea" id="RHEA-COMP:17904"/>
        <dbReference type="ChEBI" id="CHEBI:15377"/>
        <dbReference type="ChEBI" id="CHEBI:15379"/>
        <dbReference type="ChEBI" id="CHEBI:16526"/>
        <dbReference type="ChEBI" id="CHEBI:16810"/>
        <dbReference type="ChEBI" id="CHEBI:30031"/>
        <dbReference type="ChEBI" id="CHEBI:34779"/>
        <dbReference type="ChEBI" id="CHEBI:90615"/>
        <dbReference type="ChEBI" id="CHEBI:189583"/>
    </reaction>
    <physiologicalReaction direction="left-to-right" evidence="14">
        <dbReference type="Rhea" id="RHEA:70460"/>
    </physiologicalReaction>
</comment>
<evidence type="ECO:0000256" key="24">
    <source>
        <dbReference type="ARBA" id="ARBA00072134"/>
    </source>
</evidence>
<dbReference type="GO" id="GO:0035516">
    <property type="term" value="F:broad specificity oxidative DNA demethylase activity"/>
    <property type="evidence" value="ECO:0007669"/>
    <property type="project" value="UniProtKB-EC"/>
</dbReference>
<evidence type="ECO:0000256" key="23">
    <source>
        <dbReference type="ARBA" id="ARBA00066725"/>
    </source>
</evidence>
<feature type="domain" description="Fe2OG dioxygenase" evidence="28">
    <location>
        <begin position="108"/>
        <end position="214"/>
    </location>
</feature>
<dbReference type="GO" id="GO:0005654">
    <property type="term" value="C:nucleoplasm"/>
    <property type="evidence" value="ECO:0007669"/>
    <property type="project" value="UniProtKB-SubCell"/>
</dbReference>
<reference evidence="29" key="1">
    <citation type="submission" date="2015-12" db="EMBL/GenBank/DDBJ databases">
        <title>De novo transcriptome assembly of four potential Pierce s Disease insect vectors from Arizona vineyards.</title>
        <authorList>
            <person name="Tassone E.E."/>
        </authorList>
    </citation>
    <scope>NUCLEOTIDE SEQUENCE</scope>
</reference>
<keyword evidence="4" id="KW-0479">Metal-binding</keyword>
<evidence type="ECO:0000256" key="10">
    <source>
        <dbReference type="ARBA" id="ARBA00023204"/>
    </source>
</evidence>
<evidence type="ECO:0000256" key="22">
    <source>
        <dbReference type="ARBA" id="ARBA00062909"/>
    </source>
</evidence>
<keyword evidence="10" id="KW-0234">DNA repair</keyword>
<protein>
    <recommendedName>
        <fullName evidence="24">DNA oxidative demethylase ALKBH2</fullName>
        <ecNumber evidence="23">1.14.11.33</ecNumber>
    </recommendedName>
    <alternativeName>
        <fullName evidence="25">Alkylated DNA repair protein alkB homolog 2</fullName>
    </alternativeName>
    <alternativeName>
        <fullName evidence="26">Alpha-ketoglutarate-dependent dioxygenase alkB homolog 2</fullName>
    </alternativeName>
</protein>
<evidence type="ECO:0000256" key="27">
    <source>
        <dbReference type="PIRSR" id="PIRSR632852-1"/>
    </source>
</evidence>
<comment type="catalytic activity">
    <reaction evidence="21">
        <text>a methylated nucleobase within DNA + 2-oxoglutarate + O2 = a nucleobase within DNA + formaldehyde + succinate + CO2</text>
        <dbReference type="Rhea" id="RHEA:30299"/>
        <dbReference type="Rhea" id="RHEA-COMP:12192"/>
        <dbReference type="Rhea" id="RHEA-COMP:12193"/>
        <dbReference type="ChEBI" id="CHEBI:15379"/>
        <dbReference type="ChEBI" id="CHEBI:16526"/>
        <dbReference type="ChEBI" id="CHEBI:16810"/>
        <dbReference type="ChEBI" id="CHEBI:16842"/>
        <dbReference type="ChEBI" id="CHEBI:30031"/>
        <dbReference type="ChEBI" id="CHEBI:32875"/>
        <dbReference type="ChEBI" id="CHEBI:64428"/>
        <dbReference type="EC" id="1.14.11.33"/>
    </reaction>
    <physiologicalReaction direction="left-to-right" evidence="21">
        <dbReference type="Rhea" id="RHEA:30300"/>
    </physiologicalReaction>
</comment>
<comment type="catalytic activity">
    <reaction evidence="12">
        <text>an N(1)-methyl-2'-deoxyadenosine in single-stranded DNA + 2-oxoglutarate + O2 = a 2'-deoxyadenosine in single-stranded DNA + formaldehyde + succinate + CO2 + H(+)</text>
        <dbReference type="Rhea" id="RHEA:70447"/>
        <dbReference type="Rhea" id="RHEA-COMP:17895"/>
        <dbReference type="Rhea" id="RHEA-COMP:17896"/>
        <dbReference type="ChEBI" id="CHEBI:15378"/>
        <dbReference type="ChEBI" id="CHEBI:15379"/>
        <dbReference type="ChEBI" id="CHEBI:16526"/>
        <dbReference type="ChEBI" id="CHEBI:16810"/>
        <dbReference type="ChEBI" id="CHEBI:16842"/>
        <dbReference type="ChEBI" id="CHEBI:30031"/>
        <dbReference type="ChEBI" id="CHEBI:90615"/>
        <dbReference type="ChEBI" id="CHEBI:139096"/>
    </reaction>
    <physiologicalReaction direction="left-to-right" evidence="12">
        <dbReference type="Rhea" id="RHEA:70448"/>
    </physiologicalReaction>
</comment>
<evidence type="ECO:0000256" key="14">
    <source>
        <dbReference type="ARBA" id="ARBA00051189"/>
    </source>
</evidence>
<name>A0A1B6CYH9_9HEMI</name>
<dbReference type="GO" id="GO:0008198">
    <property type="term" value="F:ferrous iron binding"/>
    <property type="evidence" value="ECO:0007669"/>
    <property type="project" value="TreeGrafter"/>
</dbReference>
<comment type="subunit">
    <text evidence="22">Interacts with PCNA homotrimer; this interaction is enhanced during the S-phase of the cell cycle. Interacts with nucleolar proteins NCL, UBTF and NPM1. Interacts with XRCC5-XRCC6 heterodimer.</text>
</comment>
<comment type="catalytic activity">
    <reaction evidence="19">
        <text>a 1,N(6)-etheno-2'-deoxyadenosine in double-stranded DNA + 2-oxoglutarate + O2 + H2O = a 2'-deoxyadenosine in double-stranded DNA + glyoxal + succinate + CO2</text>
        <dbReference type="Rhea" id="RHEA:70463"/>
        <dbReference type="Rhea" id="RHEA-COMP:17897"/>
        <dbReference type="Rhea" id="RHEA-COMP:17903"/>
        <dbReference type="ChEBI" id="CHEBI:15377"/>
        <dbReference type="ChEBI" id="CHEBI:15379"/>
        <dbReference type="ChEBI" id="CHEBI:16526"/>
        <dbReference type="ChEBI" id="CHEBI:16810"/>
        <dbReference type="ChEBI" id="CHEBI:30031"/>
        <dbReference type="ChEBI" id="CHEBI:34779"/>
        <dbReference type="ChEBI" id="CHEBI:90615"/>
        <dbReference type="ChEBI" id="CHEBI:189583"/>
    </reaction>
    <physiologicalReaction direction="left-to-right" evidence="19">
        <dbReference type="Rhea" id="RHEA:70464"/>
    </physiologicalReaction>
</comment>
<comment type="catalytic activity">
    <reaction evidence="15">
        <text>an N(3)-methyl-2'-deoxycytidine in double-stranded DNA + 2-oxoglutarate + O2 = a 2'-deoxycytidine in double-stranded DNA + formaldehyde + succinate + CO2 + H(+)</text>
        <dbReference type="Rhea" id="RHEA:70439"/>
        <dbReference type="Rhea" id="RHEA-COMP:14237"/>
        <dbReference type="Rhea" id="RHEA-COMP:17070"/>
        <dbReference type="ChEBI" id="CHEBI:15378"/>
        <dbReference type="ChEBI" id="CHEBI:15379"/>
        <dbReference type="ChEBI" id="CHEBI:16526"/>
        <dbReference type="ChEBI" id="CHEBI:16810"/>
        <dbReference type="ChEBI" id="CHEBI:16842"/>
        <dbReference type="ChEBI" id="CHEBI:30031"/>
        <dbReference type="ChEBI" id="CHEBI:85452"/>
        <dbReference type="ChEBI" id="CHEBI:139075"/>
    </reaction>
    <physiologicalReaction direction="left-to-right" evidence="15">
        <dbReference type="Rhea" id="RHEA:70440"/>
    </physiologicalReaction>
</comment>
<evidence type="ECO:0000256" key="1">
    <source>
        <dbReference type="ARBA" id="ARBA00001954"/>
    </source>
</evidence>
<dbReference type="GO" id="GO:0051747">
    <property type="term" value="F:cytosine C-5 DNA demethylase activity"/>
    <property type="evidence" value="ECO:0007669"/>
    <property type="project" value="TreeGrafter"/>
</dbReference>
<evidence type="ECO:0000313" key="29">
    <source>
        <dbReference type="EMBL" id="JAS18529.1"/>
    </source>
</evidence>
<dbReference type="PANTHER" id="PTHR31573:SF1">
    <property type="entry name" value="DNA OXIDATIVE DEMETHYLASE ALKBH2"/>
    <property type="match status" value="1"/>
</dbReference>
<evidence type="ECO:0000256" key="3">
    <source>
        <dbReference type="ARBA" id="ARBA00004642"/>
    </source>
</evidence>
<dbReference type="InterPro" id="IPR027450">
    <property type="entry name" value="AlkB-like"/>
</dbReference>
<dbReference type="EMBL" id="GEDC01009461">
    <property type="protein sequence ID" value="JAS27837.1"/>
    <property type="molecule type" value="Transcribed_RNA"/>
</dbReference>
<dbReference type="PANTHER" id="PTHR31573">
    <property type="entry name" value="ALPHA-KETOGLUTARATE-DEPENDENT DIOXYGENASE ALKB HOMOLOG 2"/>
    <property type="match status" value="1"/>
</dbReference>
<evidence type="ECO:0000256" key="17">
    <source>
        <dbReference type="ARBA" id="ARBA00051755"/>
    </source>
</evidence>
<evidence type="ECO:0000256" key="19">
    <source>
        <dbReference type="ARBA" id="ARBA00052627"/>
    </source>
</evidence>
<evidence type="ECO:0000256" key="11">
    <source>
        <dbReference type="ARBA" id="ARBA00023242"/>
    </source>
</evidence>
<evidence type="ECO:0000259" key="28">
    <source>
        <dbReference type="PROSITE" id="PS51471"/>
    </source>
</evidence>
<dbReference type="SUPFAM" id="SSF51197">
    <property type="entry name" value="Clavaminate synthase-like"/>
    <property type="match status" value="1"/>
</dbReference>
<dbReference type="InterPro" id="IPR032852">
    <property type="entry name" value="ALKBH2"/>
</dbReference>
<evidence type="ECO:0000256" key="2">
    <source>
        <dbReference type="ARBA" id="ARBA00004604"/>
    </source>
</evidence>
<feature type="binding site" evidence="27">
    <location>
        <position position="211"/>
    </location>
    <ligand>
        <name>2-oxoglutarate</name>
        <dbReference type="ChEBI" id="CHEBI:16810"/>
    </ligand>
</feature>
<dbReference type="GO" id="GO:0006307">
    <property type="term" value="P:DNA alkylation repair"/>
    <property type="evidence" value="ECO:0007669"/>
    <property type="project" value="TreeGrafter"/>
</dbReference>
<evidence type="ECO:0000256" key="15">
    <source>
        <dbReference type="ARBA" id="ARBA00051376"/>
    </source>
</evidence>
<feature type="binding site" evidence="27">
    <location>
        <position position="117"/>
    </location>
    <ligand>
        <name>2-oxoglutarate</name>
        <dbReference type="ChEBI" id="CHEBI:16810"/>
    </ligand>
</feature>
<evidence type="ECO:0000256" key="12">
    <source>
        <dbReference type="ARBA" id="ARBA00051010"/>
    </source>
</evidence>
<feature type="binding site" evidence="27">
    <location>
        <position position="193"/>
    </location>
    <ligand>
        <name>2-oxoglutarate</name>
        <dbReference type="ChEBI" id="CHEBI:16810"/>
    </ligand>
</feature>
<evidence type="ECO:0000256" key="7">
    <source>
        <dbReference type="ARBA" id="ARBA00022964"/>
    </source>
</evidence>
<dbReference type="AlphaFoldDB" id="A0A1B6CYH9"/>
<comment type="subcellular location">
    <subcellularLocation>
        <location evidence="2">Nucleus</location>
        <location evidence="2">Nucleolus</location>
    </subcellularLocation>
    <subcellularLocation>
        <location evidence="3">Nucleus</location>
        <location evidence="3">Nucleoplasm</location>
    </subcellularLocation>
</comment>
<evidence type="ECO:0000256" key="18">
    <source>
        <dbReference type="ARBA" id="ARBA00052597"/>
    </source>
</evidence>
<keyword evidence="5" id="KW-0227">DNA damage</keyword>
<evidence type="ECO:0000256" key="6">
    <source>
        <dbReference type="ARBA" id="ARBA00022842"/>
    </source>
</evidence>
<dbReference type="Gene3D" id="2.60.120.590">
    <property type="entry name" value="Alpha-ketoglutarate-dependent dioxygenase AlkB-like"/>
    <property type="match status" value="1"/>
</dbReference>
<feature type="binding site" evidence="27">
    <location>
        <position position="130"/>
    </location>
    <ligand>
        <name>substrate</name>
    </ligand>
</feature>
<dbReference type="GO" id="GO:0005730">
    <property type="term" value="C:nucleolus"/>
    <property type="evidence" value="ECO:0007669"/>
    <property type="project" value="UniProtKB-SubCell"/>
</dbReference>
<comment type="cofactor">
    <cofactor evidence="1">
        <name>Fe(2+)</name>
        <dbReference type="ChEBI" id="CHEBI:29033"/>
    </cofactor>
</comment>
<keyword evidence="6" id="KW-0460">Magnesium</keyword>
<evidence type="ECO:0000256" key="21">
    <source>
        <dbReference type="ARBA" id="ARBA00053025"/>
    </source>
</evidence>
<feature type="binding site" evidence="27">
    <location>
        <begin position="78"/>
        <end position="80"/>
    </location>
    <ligand>
        <name>substrate</name>
    </ligand>
</feature>
<evidence type="ECO:0000256" key="9">
    <source>
        <dbReference type="ARBA" id="ARBA00023004"/>
    </source>
</evidence>
<dbReference type="PROSITE" id="PS51471">
    <property type="entry name" value="FE2OG_OXY"/>
    <property type="match status" value="1"/>
</dbReference>
<evidence type="ECO:0000256" key="20">
    <source>
        <dbReference type="ARBA" id="ARBA00052800"/>
    </source>
</evidence>
<keyword evidence="9" id="KW-0408">Iron</keyword>
<feature type="binding site" evidence="27">
    <location>
        <position position="127"/>
    </location>
    <ligand>
        <name>2-oxoglutarate</name>
        <dbReference type="ChEBI" id="CHEBI:16810"/>
    </ligand>
</feature>
<evidence type="ECO:0000256" key="4">
    <source>
        <dbReference type="ARBA" id="ARBA00022723"/>
    </source>
</evidence>
<organism evidence="29">
    <name type="scientific">Clastoptera arizonana</name>
    <name type="common">Arizona spittle bug</name>
    <dbReference type="NCBI Taxonomy" id="38151"/>
    <lineage>
        <taxon>Eukaryota</taxon>
        <taxon>Metazoa</taxon>
        <taxon>Ecdysozoa</taxon>
        <taxon>Arthropoda</taxon>
        <taxon>Hexapoda</taxon>
        <taxon>Insecta</taxon>
        <taxon>Pterygota</taxon>
        <taxon>Neoptera</taxon>
        <taxon>Paraneoptera</taxon>
        <taxon>Hemiptera</taxon>
        <taxon>Auchenorrhyncha</taxon>
        <taxon>Cercopoidea</taxon>
        <taxon>Clastopteridae</taxon>
        <taxon>Clastoptera</taxon>
    </lineage>
</organism>
<evidence type="ECO:0000256" key="8">
    <source>
        <dbReference type="ARBA" id="ARBA00023002"/>
    </source>
</evidence>
<dbReference type="Pfam" id="PF13532">
    <property type="entry name" value="2OG-FeII_Oxy_2"/>
    <property type="match status" value="1"/>
</dbReference>
<comment type="catalytic activity">
    <reaction evidence="16">
        <text>a 3,N(4)-etheno-2'-deoxycytidine in double-stranded DNA + 2-oxoglutarate + O2 + H2O = a 2'-deoxycytidine in double-stranded DNA + glyoxal + succinate + CO2</text>
        <dbReference type="Rhea" id="RHEA:70467"/>
        <dbReference type="Rhea" id="RHEA-COMP:17070"/>
        <dbReference type="Rhea" id="RHEA-COMP:17905"/>
        <dbReference type="ChEBI" id="CHEBI:15377"/>
        <dbReference type="ChEBI" id="CHEBI:15379"/>
        <dbReference type="ChEBI" id="CHEBI:16526"/>
        <dbReference type="ChEBI" id="CHEBI:16810"/>
        <dbReference type="ChEBI" id="CHEBI:30031"/>
        <dbReference type="ChEBI" id="CHEBI:34779"/>
        <dbReference type="ChEBI" id="CHEBI:85452"/>
        <dbReference type="ChEBI" id="CHEBI:189585"/>
    </reaction>
    <physiologicalReaction direction="left-to-right" evidence="16">
        <dbReference type="Rhea" id="RHEA:70468"/>
    </physiologicalReaction>
</comment>
<keyword evidence="7" id="KW-0223">Dioxygenase</keyword>
<evidence type="ECO:0000256" key="16">
    <source>
        <dbReference type="ARBA" id="ARBA00051434"/>
    </source>
</evidence>
<keyword evidence="8" id="KW-0560">Oxidoreductase</keyword>
<gene>
    <name evidence="30" type="ORF">g.10562</name>
    <name evidence="29" type="ORF">g.10563</name>
</gene>
<feature type="binding site" evidence="27">
    <location>
        <position position="209"/>
    </location>
    <ligand>
        <name>2-oxoglutarate</name>
        <dbReference type="ChEBI" id="CHEBI:16810"/>
    </ligand>
</feature>
<feature type="binding site" evidence="27">
    <location>
        <position position="115"/>
    </location>
    <ligand>
        <name>2-oxoglutarate</name>
        <dbReference type="ChEBI" id="CHEBI:16810"/>
    </ligand>
</feature>
<proteinExistence type="predicted"/>
<evidence type="ECO:0000313" key="30">
    <source>
        <dbReference type="EMBL" id="JAS27837.1"/>
    </source>
</evidence>
<evidence type="ECO:0000256" key="25">
    <source>
        <dbReference type="ARBA" id="ARBA00077989"/>
    </source>
</evidence>
<evidence type="ECO:0000256" key="26">
    <source>
        <dbReference type="ARBA" id="ARBA00081727"/>
    </source>
</evidence>
<dbReference type="FunFam" id="2.60.120.590:FF:000004">
    <property type="entry name" value="DNA oxidative demethylase ALKBH2"/>
    <property type="match status" value="1"/>
</dbReference>
<sequence>MDFTIENKNIKWHNISSENLELQYVPTFLINSEADTLFKVLESDLQYFSGDLAKVKVYGKWHPIPRQQVAFGDEGLSYKFSGNEIPALDWHPHLAKLRDMLNLVTGFYFNFVLVNRYRNGDDHMGEHKDDESELEHNVPIASISLGQSRDFIFKHTDARRSGDLKRSISPIKLLLEHGSLLMMNPPTNKFWYHSLPKRKNCPNVRINLTFRKMTKTNGKNAIM</sequence>
<comment type="catalytic activity">
    <reaction evidence="20">
        <text>an N(1)-methyl-2'-deoxyadenosine in double-stranded DNA + 2-oxoglutarate + O2 = a 2'-deoxyadenosine in double-stranded DNA + formaldehyde + succinate + CO2 + H(+)</text>
        <dbReference type="Rhea" id="RHEA:70443"/>
        <dbReference type="Rhea" id="RHEA-COMP:14236"/>
        <dbReference type="Rhea" id="RHEA-COMP:17897"/>
        <dbReference type="ChEBI" id="CHEBI:15378"/>
        <dbReference type="ChEBI" id="CHEBI:15379"/>
        <dbReference type="ChEBI" id="CHEBI:16526"/>
        <dbReference type="ChEBI" id="CHEBI:16810"/>
        <dbReference type="ChEBI" id="CHEBI:16842"/>
        <dbReference type="ChEBI" id="CHEBI:30031"/>
        <dbReference type="ChEBI" id="CHEBI:90615"/>
        <dbReference type="ChEBI" id="CHEBI:139096"/>
    </reaction>
    <physiologicalReaction direction="left-to-right" evidence="20">
        <dbReference type="Rhea" id="RHEA:70444"/>
    </physiologicalReaction>
</comment>
<dbReference type="EMBL" id="GEDC01018769">
    <property type="protein sequence ID" value="JAS18529.1"/>
    <property type="molecule type" value="Transcribed_RNA"/>
</dbReference>
<feature type="binding site" evidence="27">
    <location>
        <position position="205"/>
    </location>
    <ligand>
        <name>2-oxoglutarate</name>
        <dbReference type="ChEBI" id="CHEBI:16810"/>
    </ligand>
</feature>
<dbReference type="EC" id="1.14.11.33" evidence="23"/>
<keyword evidence="11" id="KW-0539">Nucleus</keyword>
<comment type="catalytic activity">
    <reaction evidence="17">
        <text>a 1,N(2)-etheno-2'-deoxyguanosine in double-stranded DNA + 2-oxoglutarate + O2 + H2O = a 2'-deoxyguanosine in double-stranded DNA + glyoxal + succinate + CO2</text>
        <dbReference type="Rhea" id="RHEA:70487"/>
        <dbReference type="Rhea" id="RHEA-COMP:17910"/>
        <dbReference type="Rhea" id="RHEA-COMP:17912"/>
        <dbReference type="ChEBI" id="CHEBI:15377"/>
        <dbReference type="ChEBI" id="CHEBI:15379"/>
        <dbReference type="ChEBI" id="CHEBI:16526"/>
        <dbReference type="ChEBI" id="CHEBI:16810"/>
        <dbReference type="ChEBI" id="CHEBI:30031"/>
        <dbReference type="ChEBI" id="CHEBI:34779"/>
        <dbReference type="ChEBI" id="CHEBI:85445"/>
        <dbReference type="ChEBI" id="CHEBI:189586"/>
    </reaction>
    <physiologicalReaction direction="left-to-right" evidence="17">
        <dbReference type="Rhea" id="RHEA:70488"/>
    </physiologicalReaction>
</comment>
<dbReference type="InterPro" id="IPR005123">
    <property type="entry name" value="Oxoglu/Fe-dep_dioxygenase_dom"/>
</dbReference>